<proteinExistence type="predicted"/>
<feature type="domain" description="Ribonuclease PIN" evidence="4">
    <location>
        <begin position="3"/>
        <end position="81"/>
    </location>
</feature>
<dbReference type="InterPro" id="IPR039907">
    <property type="entry name" value="NOB1"/>
</dbReference>
<dbReference type="Gene3D" id="3.40.50.1010">
    <property type="entry name" value="5'-nuclease"/>
    <property type="match status" value="1"/>
</dbReference>
<reference evidence="5 6" key="1">
    <citation type="submission" date="2022-09" db="EMBL/GenBank/DDBJ databases">
        <title>Xylan utilization by haloarchaea-nanohaloarchaea associations.</title>
        <authorList>
            <person name="Yakimov M."/>
        </authorList>
    </citation>
    <scope>NUCLEOTIDE SEQUENCE [LARGE SCALE GENOMIC DNA]</scope>
    <source>
        <strain evidence="5 6">SVXNc</strain>
    </source>
</reference>
<dbReference type="InterPro" id="IPR029060">
    <property type="entry name" value="PIN-like_dom_sf"/>
</dbReference>
<name>A0ABY8CET2_9ARCH</name>
<dbReference type="CDD" id="cd09876">
    <property type="entry name" value="PIN_Nob1-like"/>
    <property type="match status" value="1"/>
</dbReference>
<dbReference type="RefSeq" id="WP_347721541.1">
    <property type="nucleotide sequence ID" value="NZ_CP104395.1"/>
</dbReference>
<accession>A0ABY8CET2</accession>
<dbReference type="Proteomes" id="UP001218034">
    <property type="component" value="Chromosome"/>
</dbReference>
<dbReference type="GO" id="GO:0004519">
    <property type="term" value="F:endonuclease activity"/>
    <property type="evidence" value="ECO:0007669"/>
    <property type="project" value="UniProtKB-KW"/>
</dbReference>
<keyword evidence="5" id="KW-0255">Endonuclease</keyword>
<dbReference type="PANTHER" id="PTHR12814">
    <property type="entry name" value="RNA-BINDING PROTEIN NOB1"/>
    <property type="match status" value="1"/>
</dbReference>
<evidence type="ECO:0000313" key="6">
    <source>
        <dbReference type="Proteomes" id="UP001218034"/>
    </source>
</evidence>
<evidence type="ECO:0000259" key="4">
    <source>
        <dbReference type="Pfam" id="PF17146"/>
    </source>
</evidence>
<evidence type="ECO:0000313" key="5">
    <source>
        <dbReference type="EMBL" id="WEL19708.1"/>
    </source>
</evidence>
<evidence type="ECO:0000256" key="2">
    <source>
        <dbReference type="ARBA" id="ARBA00022723"/>
    </source>
</evidence>
<keyword evidence="3" id="KW-0378">Hydrolase</keyword>
<dbReference type="Pfam" id="PF17146">
    <property type="entry name" value="PIN_6"/>
    <property type="match status" value="1"/>
</dbReference>
<keyword evidence="2" id="KW-0479">Metal-binding</keyword>
<evidence type="ECO:0000256" key="1">
    <source>
        <dbReference type="ARBA" id="ARBA00022722"/>
    </source>
</evidence>
<keyword evidence="1" id="KW-0540">Nuclease</keyword>
<protein>
    <submittedName>
        <fullName evidence="5">Endonuclease Nob1, consists of a PIN domain and a Zn-ribbon module</fullName>
    </submittedName>
</protein>
<dbReference type="EMBL" id="CP104395">
    <property type="protein sequence ID" value="WEL19708.1"/>
    <property type="molecule type" value="Genomic_DNA"/>
</dbReference>
<dbReference type="InterPro" id="IPR033411">
    <property type="entry name" value="Ribonuclease_PIN"/>
</dbReference>
<dbReference type="SUPFAM" id="SSF88723">
    <property type="entry name" value="PIN domain-like"/>
    <property type="match status" value="1"/>
</dbReference>
<keyword evidence="6" id="KW-1185">Reference proteome</keyword>
<gene>
    <name evidence="5" type="primary">nob1</name>
    <name evidence="5" type="ORF">SVXNc_0694</name>
</gene>
<dbReference type="PANTHER" id="PTHR12814:SF2">
    <property type="entry name" value="RNA-BINDING PROTEIN NOB1"/>
    <property type="match status" value="1"/>
</dbReference>
<sequence length="145" mass="16357">MPVADANVFIRGKRTPFDSALTVPEVMDELESDSARRKFDFADVSVMNPSEESIEKVREKSEELNSPTSKIDEKLLALALDVKQAIVTDDKALQNLALHLEVEFEAYMTDGIDEKKRWEEYCPNCGRKVAGRCDRCGQKSTSRLV</sequence>
<organism evidence="5 6">
    <name type="scientific">Candidatus Nanohalococcus occultus</name>
    <dbReference type="NCBI Taxonomy" id="2978047"/>
    <lineage>
        <taxon>Archaea</taxon>
        <taxon>Candidatus Nanohalarchaeota</taxon>
        <taxon>Candidatus Nanohalarchaeota incertae sedis</taxon>
        <taxon>Candidatus Nanohalococcus</taxon>
    </lineage>
</organism>
<dbReference type="GeneID" id="90590131"/>
<evidence type="ECO:0000256" key="3">
    <source>
        <dbReference type="ARBA" id="ARBA00022801"/>
    </source>
</evidence>